<protein>
    <submittedName>
        <fullName evidence="1">Uncharacterized protein</fullName>
    </submittedName>
</protein>
<accession>A0A0E9VE64</accession>
<reference evidence="1" key="1">
    <citation type="submission" date="2014-11" db="EMBL/GenBank/DDBJ databases">
        <authorList>
            <person name="Amaro Gonzalez C."/>
        </authorList>
    </citation>
    <scope>NUCLEOTIDE SEQUENCE</scope>
</reference>
<evidence type="ECO:0000313" key="1">
    <source>
        <dbReference type="EMBL" id="JAH76347.1"/>
    </source>
</evidence>
<organism evidence="1">
    <name type="scientific">Anguilla anguilla</name>
    <name type="common">European freshwater eel</name>
    <name type="synonym">Muraena anguilla</name>
    <dbReference type="NCBI Taxonomy" id="7936"/>
    <lineage>
        <taxon>Eukaryota</taxon>
        <taxon>Metazoa</taxon>
        <taxon>Chordata</taxon>
        <taxon>Craniata</taxon>
        <taxon>Vertebrata</taxon>
        <taxon>Euteleostomi</taxon>
        <taxon>Actinopterygii</taxon>
        <taxon>Neopterygii</taxon>
        <taxon>Teleostei</taxon>
        <taxon>Anguilliformes</taxon>
        <taxon>Anguillidae</taxon>
        <taxon>Anguilla</taxon>
    </lineage>
</organism>
<sequence>MCDLVDAPPSFETRVWRTMPNTTKQQLMRRLFNIFL</sequence>
<name>A0A0E9VE64_ANGAN</name>
<proteinExistence type="predicted"/>
<reference evidence="1" key="2">
    <citation type="journal article" date="2015" name="Fish Shellfish Immunol.">
        <title>Early steps in the European eel (Anguilla anguilla)-Vibrio vulnificus interaction in the gills: Role of the RtxA13 toxin.</title>
        <authorList>
            <person name="Callol A."/>
            <person name="Pajuelo D."/>
            <person name="Ebbesson L."/>
            <person name="Teles M."/>
            <person name="MacKenzie S."/>
            <person name="Amaro C."/>
        </authorList>
    </citation>
    <scope>NUCLEOTIDE SEQUENCE</scope>
</reference>
<dbReference type="AlphaFoldDB" id="A0A0E9VE64"/>
<dbReference type="EMBL" id="GBXM01032230">
    <property type="protein sequence ID" value="JAH76347.1"/>
    <property type="molecule type" value="Transcribed_RNA"/>
</dbReference>